<dbReference type="Gene3D" id="2.40.160.10">
    <property type="entry name" value="Porin"/>
    <property type="match status" value="1"/>
</dbReference>
<proteinExistence type="predicted"/>
<evidence type="ECO:0000313" key="1">
    <source>
        <dbReference type="EMBL" id="EGH18620.1"/>
    </source>
</evidence>
<dbReference type="Proteomes" id="UP000005466">
    <property type="component" value="Unassembled WGS sequence"/>
</dbReference>
<organism evidence="1 2">
    <name type="scientific">Pseudomonas savastanoi pv. glycinea str. race 4</name>
    <dbReference type="NCBI Taxonomy" id="875330"/>
    <lineage>
        <taxon>Bacteria</taxon>
        <taxon>Pseudomonadati</taxon>
        <taxon>Pseudomonadota</taxon>
        <taxon>Gammaproteobacteria</taxon>
        <taxon>Pseudomonadales</taxon>
        <taxon>Pseudomonadaceae</taxon>
        <taxon>Pseudomonas</taxon>
    </lineage>
</organism>
<comment type="caution">
    <text evidence="1">The sequence shown here is derived from an EMBL/GenBank/DDBJ whole genome shotgun (WGS) entry which is preliminary data.</text>
</comment>
<name>F3CH78_PSESG</name>
<protein>
    <submittedName>
        <fullName evidence="1">OprD family outer membrane protein</fullName>
    </submittedName>
</protein>
<dbReference type="InterPro" id="IPR023614">
    <property type="entry name" value="Porin_dom_sf"/>
</dbReference>
<sequence length="51" mass="5844">MNYVFALPQDQSLTFDFNGYKTKLDKDFTTSDARDNKIWSLAATWAVAIHS</sequence>
<feature type="non-terminal residue" evidence="1">
    <location>
        <position position="51"/>
    </location>
</feature>
<evidence type="ECO:0000313" key="2">
    <source>
        <dbReference type="Proteomes" id="UP000005466"/>
    </source>
</evidence>
<dbReference type="EMBL" id="ADWY01002948">
    <property type="protein sequence ID" value="EGH18620.1"/>
    <property type="molecule type" value="Genomic_DNA"/>
</dbReference>
<reference evidence="1 2" key="1">
    <citation type="journal article" date="2011" name="PLoS Pathog.">
        <title>Dynamic evolution of pathogenicity revealed by sequencing and comparative genomics of 19 Pseudomonas syringae isolates.</title>
        <authorList>
            <person name="Baltrus D.A."/>
            <person name="Nishimura M.T."/>
            <person name="Romanchuk A."/>
            <person name="Chang J.H."/>
            <person name="Mukhtar M.S."/>
            <person name="Cherkis K."/>
            <person name="Roach J."/>
            <person name="Grant S.R."/>
            <person name="Jones C.D."/>
            <person name="Dangl J.L."/>
        </authorList>
    </citation>
    <scope>NUCLEOTIDE SEQUENCE [LARGE SCALE GENOMIC DNA]</scope>
    <source>
        <strain evidence="2">race 4</strain>
    </source>
</reference>
<accession>F3CH78</accession>
<dbReference type="AlphaFoldDB" id="F3CH78"/>
<gene>
    <name evidence="1" type="ORF">Pgy4_37256</name>
</gene>
<dbReference type="HOGENOM" id="CLU_3129040_0_0_6"/>
<dbReference type="GO" id="GO:0016020">
    <property type="term" value="C:membrane"/>
    <property type="evidence" value="ECO:0007669"/>
    <property type="project" value="InterPro"/>
</dbReference>